<evidence type="ECO:0000313" key="3">
    <source>
        <dbReference type="EMBL" id="EKX41379.1"/>
    </source>
</evidence>
<dbReference type="InterPro" id="IPR000008">
    <property type="entry name" value="C2_dom"/>
</dbReference>
<dbReference type="PANTHER" id="PTHR15272">
    <property type="entry name" value="CHROMATIN ASSEMBLY FACTOR 1 SUBUNIT A CAF-1 SUBUNIT A"/>
    <property type="match status" value="1"/>
</dbReference>
<feature type="compositionally biased region" description="Polar residues" evidence="1">
    <location>
        <begin position="1"/>
        <end position="12"/>
    </location>
</feature>
<dbReference type="KEGG" id="gtt:GUITHDRAFT_142070"/>
<feature type="domain" description="C2" evidence="2">
    <location>
        <begin position="480"/>
        <end position="625"/>
    </location>
</feature>
<evidence type="ECO:0000313" key="5">
    <source>
        <dbReference type="Proteomes" id="UP000011087"/>
    </source>
</evidence>
<reference evidence="5" key="2">
    <citation type="submission" date="2012-11" db="EMBL/GenBank/DDBJ databases">
        <authorList>
            <person name="Kuo A."/>
            <person name="Curtis B.A."/>
            <person name="Tanifuji G."/>
            <person name="Burki F."/>
            <person name="Gruber A."/>
            <person name="Irimia M."/>
            <person name="Maruyama S."/>
            <person name="Arias M.C."/>
            <person name="Ball S.G."/>
            <person name="Gile G.H."/>
            <person name="Hirakawa Y."/>
            <person name="Hopkins J.F."/>
            <person name="Rensing S.A."/>
            <person name="Schmutz J."/>
            <person name="Symeonidi A."/>
            <person name="Elias M."/>
            <person name="Eveleigh R.J."/>
            <person name="Herman E.K."/>
            <person name="Klute M.J."/>
            <person name="Nakayama T."/>
            <person name="Obornik M."/>
            <person name="Reyes-Prieto A."/>
            <person name="Armbrust E.V."/>
            <person name="Aves S.J."/>
            <person name="Beiko R.G."/>
            <person name="Coutinho P."/>
            <person name="Dacks J.B."/>
            <person name="Durnford D.G."/>
            <person name="Fast N.M."/>
            <person name="Green B.R."/>
            <person name="Grisdale C."/>
            <person name="Hempe F."/>
            <person name="Henrissat B."/>
            <person name="Hoppner M.P."/>
            <person name="Ishida K.-I."/>
            <person name="Kim E."/>
            <person name="Koreny L."/>
            <person name="Kroth P.G."/>
            <person name="Liu Y."/>
            <person name="Malik S.-B."/>
            <person name="Maier U.G."/>
            <person name="McRose D."/>
            <person name="Mock T."/>
            <person name="Neilson J.A."/>
            <person name="Onodera N.T."/>
            <person name="Poole A.M."/>
            <person name="Pritham E.J."/>
            <person name="Richards T.A."/>
            <person name="Rocap G."/>
            <person name="Roy S.W."/>
            <person name="Sarai C."/>
            <person name="Schaack S."/>
            <person name="Shirato S."/>
            <person name="Slamovits C.H."/>
            <person name="Spencer D.F."/>
            <person name="Suzuki S."/>
            <person name="Worden A.Z."/>
            <person name="Zauner S."/>
            <person name="Barry K."/>
            <person name="Bell C."/>
            <person name="Bharti A.K."/>
            <person name="Crow J.A."/>
            <person name="Grimwood J."/>
            <person name="Kramer R."/>
            <person name="Lindquist E."/>
            <person name="Lucas S."/>
            <person name="Salamov A."/>
            <person name="McFadden G.I."/>
            <person name="Lane C.E."/>
            <person name="Keeling P.J."/>
            <person name="Gray M.W."/>
            <person name="Grigoriev I.V."/>
            <person name="Archibald J.M."/>
        </authorList>
    </citation>
    <scope>NUCLEOTIDE SEQUENCE</scope>
    <source>
        <strain evidence="5">CCMP2712</strain>
    </source>
</reference>
<dbReference type="PaxDb" id="55529-EKX41379"/>
<gene>
    <name evidence="3" type="ORF">GUITHDRAFT_142070</name>
</gene>
<feature type="compositionally biased region" description="Basic and acidic residues" evidence="1">
    <location>
        <begin position="717"/>
        <end position="732"/>
    </location>
</feature>
<evidence type="ECO:0000259" key="2">
    <source>
        <dbReference type="PROSITE" id="PS50004"/>
    </source>
</evidence>
<feature type="compositionally biased region" description="Acidic residues" evidence="1">
    <location>
        <begin position="756"/>
        <end position="775"/>
    </location>
</feature>
<dbReference type="EMBL" id="JH993024">
    <property type="protein sequence ID" value="EKX41379.1"/>
    <property type="molecule type" value="Genomic_DNA"/>
</dbReference>
<dbReference type="GO" id="GO:0006334">
    <property type="term" value="P:nucleosome assembly"/>
    <property type="evidence" value="ECO:0007669"/>
    <property type="project" value="TreeGrafter"/>
</dbReference>
<dbReference type="SUPFAM" id="SSF49562">
    <property type="entry name" value="C2 domain (Calcium/lipid-binding domain, CaLB)"/>
    <property type="match status" value="1"/>
</dbReference>
<feature type="region of interest" description="Disordered" evidence="1">
    <location>
        <begin position="44"/>
        <end position="145"/>
    </location>
</feature>
<dbReference type="EnsemblProtists" id="EKX41379">
    <property type="protein sequence ID" value="EKX41379"/>
    <property type="gene ID" value="GUITHDRAFT_142070"/>
</dbReference>
<feature type="region of interest" description="Disordered" evidence="1">
    <location>
        <begin position="1"/>
        <end position="25"/>
    </location>
</feature>
<dbReference type="Pfam" id="PF00168">
    <property type="entry name" value="C2"/>
    <property type="match status" value="1"/>
</dbReference>
<keyword evidence="5" id="KW-1185">Reference proteome</keyword>
<evidence type="ECO:0000313" key="4">
    <source>
        <dbReference type="EnsemblProtists" id="EKX41379"/>
    </source>
</evidence>
<protein>
    <recommendedName>
        <fullName evidence="2">C2 domain-containing protein</fullName>
    </recommendedName>
</protein>
<name>L1IZQ2_GUITC</name>
<dbReference type="CDD" id="cd00030">
    <property type="entry name" value="C2"/>
    <property type="match status" value="1"/>
</dbReference>
<dbReference type="AlphaFoldDB" id="L1IZQ2"/>
<dbReference type="SMART" id="SM00239">
    <property type="entry name" value="C2"/>
    <property type="match status" value="1"/>
</dbReference>
<feature type="compositionally biased region" description="Polar residues" evidence="1">
    <location>
        <begin position="49"/>
        <end position="59"/>
    </location>
</feature>
<feature type="region of interest" description="Disordered" evidence="1">
    <location>
        <begin position="711"/>
        <end position="799"/>
    </location>
</feature>
<dbReference type="GeneID" id="17298017"/>
<feature type="compositionally biased region" description="Basic and acidic residues" evidence="1">
    <location>
        <begin position="776"/>
        <end position="799"/>
    </location>
</feature>
<dbReference type="HOGENOM" id="CLU_311574_0_0_1"/>
<sequence length="943" mass="106861">MSPQPMNMTPSADHSELSLPDNSPSHHAIALQFSSLKLLSAQPHIPYDASSSDQDSPMSDVSEDEDASSCPVQPRKPIPSAHRGRRVHRRLLRTRSSGTLSPKRTIAKPRFYSSRPAGRIGVSSSESSSESETSQSDSDEEERMKEAAGAFAGAGFMPLGMMSLMCKSGSKRHFEPPALPTAADSTANSGQPAMVVTPQSHLMERSTGRRMEGAYEHAMAAMRLSSMQDEPTKAPPHAQRAAHVFAVTRHVSKAVSLPHSNQLTALPCSLEAEFPSVNAEEYAQSRRAERGYEACQGRAMNVMHVSSAAAFPLRRETRERLSSHNQEQLSRIQQEKEERRVKMVTEALLAMEEPSRQEMQRVLTPKEKDLIAFYNPNQVDSIDSKGICAELANKFSISEQEVLDIWQSRKLDTWKTSGTPPMLGGFLFEGDKALEKELTSKNYKMNVLTSSDDIDKAVSHKREHKKEFKYPKHVLMNLRAQRLVRVVCDMGRPPSLACLHVSVIEASNLPVPHGFANFWNVESISPFVRVSLDLHQDDRMERRSIDTSVITQEKMRPFSRSATNPLFYQTCCFENIPPIIAGEVQHELKVEVFNKEIFQDSPLADVVIPLQRLCDEANRPVEQWLTLASNEMVEREPRILLVLWFNPMYTEKRSEDFGDVVPTAMREIFPDDADRLNAAAVQMQGEEEPSPEDSQDPLERGENVHKLEDIEQLVEPQHQRLVDGQEEGRGEQEEKEEEKEEAKEEEEEAKEAKEEKEEEEEEEEENEEEKEEEKEEKDKEKSRMEEEWNKMEGGEKEKEETWRKTVNELIITRNHMEVAKRLDLARWMSSKEWEKFIGLAYSQHETSLSLQFLPGARKFLKALSRNGFRVSLVCQADEDLAAFISAMLRKTTSSLSSSLLVLSSFFLSFLSPSPCLRWVLARSADLVGEGKAVEDKNLFFVRK</sequence>
<evidence type="ECO:0000256" key="1">
    <source>
        <dbReference type="SAM" id="MobiDB-lite"/>
    </source>
</evidence>
<dbReference type="PROSITE" id="PS50004">
    <property type="entry name" value="C2"/>
    <property type="match status" value="1"/>
</dbReference>
<dbReference type="PANTHER" id="PTHR15272:SF0">
    <property type="entry name" value="CHROMATIN ASSEMBLY FACTOR 1 SUBUNIT A"/>
    <property type="match status" value="1"/>
</dbReference>
<reference evidence="3 5" key="1">
    <citation type="journal article" date="2012" name="Nature">
        <title>Algal genomes reveal evolutionary mosaicism and the fate of nucleomorphs.</title>
        <authorList>
            <consortium name="DOE Joint Genome Institute"/>
            <person name="Curtis B.A."/>
            <person name="Tanifuji G."/>
            <person name="Burki F."/>
            <person name="Gruber A."/>
            <person name="Irimia M."/>
            <person name="Maruyama S."/>
            <person name="Arias M.C."/>
            <person name="Ball S.G."/>
            <person name="Gile G.H."/>
            <person name="Hirakawa Y."/>
            <person name="Hopkins J.F."/>
            <person name="Kuo A."/>
            <person name="Rensing S.A."/>
            <person name="Schmutz J."/>
            <person name="Symeonidi A."/>
            <person name="Elias M."/>
            <person name="Eveleigh R.J."/>
            <person name="Herman E.K."/>
            <person name="Klute M.J."/>
            <person name="Nakayama T."/>
            <person name="Obornik M."/>
            <person name="Reyes-Prieto A."/>
            <person name="Armbrust E.V."/>
            <person name="Aves S.J."/>
            <person name="Beiko R.G."/>
            <person name="Coutinho P."/>
            <person name="Dacks J.B."/>
            <person name="Durnford D.G."/>
            <person name="Fast N.M."/>
            <person name="Green B.R."/>
            <person name="Grisdale C.J."/>
            <person name="Hempel F."/>
            <person name="Henrissat B."/>
            <person name="Hoppner M.P."/>
            <person name="Ishida K."/>
            <person name="Kim E."/>
            <person name="Koreny L."/>
            <person name="Kroth P.G."/>
            <person name="Liu Y."/>
            <person name="Malik S.B."/>
            <person name="Maier U.G."/>
            <person name="McRose D."/>
            <person name="Mock T."/>
            <person name="Neilson J.A."/>
            <person name="Onodera N.T."/>
            <person name="Poole A.M."/>
            <person name="Pritham E.J."/>
            <person name="Richards T.A."/>
            <person name="Rocap G."/>
            <person name="Roy S.W."/>
            <person name="Sarai C."/>
            <person name="Schaack S."/>
            <person name="Shirato S."/>
            <person name="Slamovits C.H."/>
            <person name="Spencer D.F."/>
            <person name="Suzuki S."/>
            <person name="Worden A.Z."/>
            <person name="Zauner S."/>
            <person name="Barry K."/>
            <person name="Bell C."/>
            <person name="Bharti A.K."/>
            <person name="Crow J.A."/>
            <person name="Grimwood J."/>
            <person name="Kramer R."/>
            <person name="Lindquist E."/>
            <person name="Lucas S."/>
            <person name="Salamov A."/>
            <person name="McFadden G.I."/>
            <person name="Lane C.E."/>
            <person name="Keeling P.J."/>
            <person name="Gray M.W."/>
            <person name="Grigoriev I.V."/>
            <person name="Archibald J.M."/>
        </authorList>
    </citation>
    <scope>NUCLEOTIDE SEQUENCE</scope>
    <source>
        <strain evidence="3 5">CCMP2712</strain>
    </source>
</reference>
<feature type="compositionally biased region" description="Basic residues" evidence="1">
    <location>
        <begin position="82"/>
        <end position="93"/>
    </location>
</feature>
<accession>L1IZQ2</accession>
<dbReference type="Gene3D" id="2.60.40.150">
    <property type="entry name" value="C2 domain"/>
    <property type="match status" value="1"/>
</dbReference>
<dbReference type="InterPro" id="IPR035892">
    <property type="entry name" value="C2_domain_sf"/>
</dbReference>
<reference evidence="4" key="3">
    <citation type="submission" date="2016-03" db="UniProtKB">
        <authorList>
            <consortium name="EnsemblProtists"/>
        </authorList>
    </citation>
    <scope>IDENTIFICATION</scope>
</reference>
<feature type="compositionally biased region" description="Acidic residues" evidence="1">
    <location>
        <begin position="733"/>
        <end position="749"/>
    </location>
</feature>
<organism evidence="3">
    <name type="scientific">Guillardia theta (strain CCMP2712)</name>
    <name type="common">Cryptophyte</name>
    <dbReference type="NCBI Taxonomy" id="905079"/>
    <lineage>
        <taxon>Eukaryota</taxon>
        <taxon>Cryptophyceae</taxon>
        <taxon>Pyrenomonadales</taxon>
        <taxon>Geminigeraceae</taxon>
        <taxon>Guillardia</taxon>
    </lineage>
</organism>
<dbReference type="RefSeq" id="XP_005828359.1">
    <property type="nucleotide sequence ID" value="XM_005828302.1"/>
</dbReference>
<feature type="compositionally biased region" description="Low complexity" evidence="1">
    <location>
        <begin position="123"/>
        <end position="136"/>
    </location>
</feature>
<dbReference type="Proteomes" id="UP000011087">
    <property type="component" value="Unassembled WGS sequence"/>
</dbReference>
<dbReference type="GO" id="GO:0033186">
    <property type="term" value="C:CAF-1 complex"/>
    <property type="evidence" value="ECO:0007669"/>
    <property type="project" value="TreeGrafter"/>
</dbReference>
<proteinExistence type="predicted"/>
<dbReference type="GO" id="GO:0005634">
    <property type="term" value="C:nucleus"/>
    <property type="evidence" value="ECO:0007669"/>
    <property type="project" value="TreeGrafter"/>
</dbReference>